<evidence type="ECO:0000313" key="1">
    <source>
        <dbReference type="EMBL" id="GIJ67043.1"/>
    </source>
</evidence>
<dbReference type="EMBL" id="BOPH01000022">
    <property type="protein sequence ID" value="GIJ67043.1"/>
    <property type="molecule type" value="Genomic_DNA"/>
</dbReference>
<organism evidence="1 2">
    <name type="scientific">Virgisporangium ochraceum</name>
    <dbReference type="NCBI Taxonomy" id="65505"/>
    <lineage>
        <taxon>Bacteria</taxon>
        <taxon>Bacillati</taxon>
        <taxon>Actinomycetota</taxon>
        <taxon>Actinomycetes</taxon>
        <taxon>Micromonosporales</taxon>
        <taxon>Micromonosporaceae</taxon>
        <taxon>Virgisporangium</taxon>
    </lineage>
</organism>
<accession>A0A8J3ZS72</accession>
<comment type="caution">
    <text evidence="1">The sequence shown here is derived from an EMBL/GenBank/DDBJ whole genome shotgun (WGS) entry which is preliminary data.</text>
</comment>
<name>A0A8J3ZS72_9ACTN</name>
<evidence type="ECO:0000313" key="2">
    <source>
        <dbReference type="Proteomes" id="UP000635606"/>
    </source>
</evidence>
<gene>
    <name evidence="1" type="ORF">Voc01_019600</name>
</gene>
<sequence length="192" mass="21514">MTDLSPKDYAYLFLLKLAGGEIDNKEMERRFGIRLVSPDYITLNNSGLVESQTPRGRSYRHRITRQGEKLLDGKLEIKSTKFDPLARVLPMLHDLFREAPPAAPDDRPLHDRVRAAYPGLAGTGEWVRLADLRTALADVSRDDLDRALSALHKEPDVRLEPEVNGQKITPADRSAALRIGGEDRHKLAIGMP</sequence>
<dbReference type="AlphaFoldDB" id="A0A8J3ZS72"/>
<proteinExistence type="predicted"/>
<reference evidence="1" key="1">
    <citation type="submission" date="2021-01" db="EMBL/GenBank/DDBJ databases">
        <title>Whole genome shotgun sequence of Virgisporangium ochraceum NBRC 16418.</title>
        <authorList>
            <person name="Komaki H."/>
            <person name="Tamura T."/>
        </authorList>
    </citation>
    <scope>NUCLEOTIDE SEQUENCE</scope>
    <source>
        <strain evidence="1">NBRC 16418</strain>
    </source>
</reference>
<dbReference type="RefSeq" id="WP_203927004.1">
    <property type="nucleotide sequence ID" value="NZ_BOPH01000022.1"/>
</dbReference>
<dbReference type="Proteomes" id="UP000635606">
    <property type="component" value="Unassembled WGS sequence"/>
</dbReference>
<protein>
    <submittedName>
        <fullName evidence="1">Uncharacterized protein</fullName>
    </submittedName>
</protein>
<keyword evidence="2" id="KW-1185">Reference proteome</keyword>